<sequence length="221" mass="24496">MRERYATTELDKIAGIAYLVRPGRIQIYNEKQSVEDAWAALIAVMGIVHRAHLFYWYPVAGTDRYAWAPSWAQMMEELVPPAEVGIMDMGRFEFDAATKSCKGYCNVFNDAFVLRLDSSVSDPVARGTSSCDDKVERRGKVVVTDKAGQAHEFGVIANHRKTISEAARYVLVLSNWFGFLAVGTKDGAGRFRKICVICVTGGETQHGAMEAICGREDVIFA</sequence>
<proteinExistence type="predicted"/>
<evidence type="ECO:0000313" key="1">
    <source>
        <dbReference type="EMBL" id="KAF5384424.1"/>
    </source>
</evidence>
<comment type="caution">
    <text evidence="1">The sequence shown here is derived from an EMBL/GenBank/DDBJ whole genome shotgun (WGS) entry which is preliminary data.</text>
</comment>
<dbReference type="OrthoDB" id="5418601at2759"/>
<dbReference type="AlphaFoldDB" id="A0A8H5HJN6"/>
<reference evidence="1 2" key="1">
    <citation type="journal article" date="2020" name="ISME J.">
        <title>Uncovering the hidden diversity of litter-decomposition mechanisms in mushroom-forming fungi.</title>
        <authorList>
            <person name="Floudas D."/>
            <person name="Bentzer J."/>
            <person name="Ahren D."/>
            <person name="Johansson T."/>
            <person name="Persson P."/>
            <person name="Tunlid A."/>
        </authorList>
    </citation>
    <scope>NUCLEOTIDE SEQUENCE [LARGE SCALE GENOMIC DNA]</scope>
    <source>
        <strain evidence="1 2">CBS 661.87</strain>
    </source>
</reference>
<evidence type="ECO:0000313" key="2">
    <source>
        <dbReference type="Proteomes" id="UP000565441"/>
    </source>
</evidence>
<organism evidence="1 2">
    <name type="scientific">Tricholomella constricta</name>
    <dbReference type="NCBI Taxonomy" id="117010"/>
    <lineage>
        <taxon>Eukaryota</taxon>
        <taxon>Fungi</taxon>
        <taxon>Dikarya</taxon>
        <taxon>Basidiomycota</taxon>
        <taxon>Agaricomycotina</taxon>
        <taxon>Agaricomycetes</taxon>
        <taxon>Agaricomycetidae</taxon>
        <taxon>Agaricales</taxon>
        <taxon>Tricholomatineae</taxon>
        <taxon>Lyophyllaceae</taxon>
        <taxon>Tricholomella</taxon>
    </lineage>
</organism>
<protein>
    <submittedName>
        <fullName evidence="1">Uncharacterized protein</fullName>
    </submittedName>
</protein>
<gene>
    <name evidence="1" type="ORF">D9615_003215</name>
</gene>
<dbReference type="EMBL" id="JAACJP010000005">
    <property type="protein sequence ID" value="KAF5384424.1"/>
    <property type="molecule type" value="Genomic_DNA"/>
</dbReference>
<name>A0A8H5HJN6_9AGAR</name>
<dbReference type="Proteomes" id="UP000565441">
    <property type="component" value="Unassembled WGS sequence"/>
</dbReference>
<keyword evidence="2" id="KW-1185">Reference proteome</keyword>
<accession>A0A8H5HJN6</accession>